<organism evidence="3 4">
    <name type="scientific">Trinickia symbiotica</name>
    <dbReference type="NCBI Taxonomy" id="863227"/>
    <lineage>
        <taxon>Bacteria</taxon>
        <taxon>Pseudomonadati</taxon>
        <taxon>Pseudomonadota</taxon>
        <taxon>Betaproteobacteria</taxon>
        <taxon>Burkholderiales</taxon>
        <taxon>Burkholderiaceae</taxon>
        <taxon>Trinickia</taxon>
    </lineage>
</organism>
<sequence length="748" mass="83360">MSDSNLNTATSPAGAVADPPRIQVGRVQGVTLFGARNELICVKQMPLPGVVIFVHGVNSEGEWYTAAEEGLCKGLNRRLGRLDDQLAYTGVKAGQMAPVSYIESLTPDGYVNPKMWAETYIKPDPSFSPVIHFRWGYKANKQDLKDYGANLFLNEHNYWGGGPFANGCSSLADLWSPGLDDRIFGWLTVQALNSTPRLVYQTPPRAYMVMAALRLAKLIKSIREKQADVPITVVCHSQGNMIGLAAAFLGDRMSDVTDPWGKAGSCVADAYVLANAPYSLVEKLGMENWAQRAVRDADGNRGRATFNARADTLKAFFEILRKRAALEPDARELDEDMGNKRPSAKGKPYSAGDDRTSHGLNGHTLGRVTLYCCPHDQVISATTVQGIGWRGMSAEEIERTGGHGVFTQRVFASGWLVGKDPADSPTYRYWEDDWRATVNRSKGFWYPPSPSAEFGLYRALNANENPLAALGTLASAPLLYFARLIVKPRINADPPENWTIPVTAPKLDEPFEPEAMRYGRVSEIVVDGLKSRFNESYDPPSAARNAQKTEGDKDADDPYDTFRSDEPGTQAQGTQESEAARRYEDHALMRQEARRNERHGRTKGWVNDDGKVAGEDNLAKATIEYKTWRNGQIGKILKEGSKNNPTNHSTTLTNPMHAEKALAYDIAIGLCYLSEEDWQMLRIEADWRFGDGLDKSNPNKKYWKYFETGKYNHQVLHDWTRSDPEAMRPPMIQDRREGELFLNMGDLV</sequence>
<feature type="region of interest" description="Disordered" evidence="1">
    <location>
        <begin position="330"/>
        <end position="356"/>
    </location>
</feature>
<keyword evidence="4" id="KW-1185">Reference proteome</keyword>
<evidence type="ECO:0000259" key="2">
    <source>
        <dbReference type="Pfam" id="PF24322"/>
    </source>
</evidence>
<evidence type="ECO:0000256" key="1">
    <source>
        <dbReference type="SAM" id="MobiDB-lite"/>
    </source>
</evidence>
<dbReference type="Pfam" id="PF24322">
    <property type="entry name" value="Tle3"/>
    <property type="match status" value="1"/>
</dbReference>
<evidence type="ECO:0000313" key="3">
    <source>
        <dbReference type="EMBL" id="PMS36957.1"/>
    </source>
</evidence>
<evidence type="ECO:0000313" key="4">
    <source>
        <dbReference type="Proteomes" id="UP000235777"/>
    </source>
</evidence>
<reference evidence="3 4" key="1">
    <citation type="submission" date="2018-01" db="EMBL/GenBank/DDBJ databases">
        <title>Whole genome analyses suggest that Burkholderia sensu lato contains two further novel genera in the rhizoxinica-symbiotica group Mycetohabitans gen. nov., and Trinickia gen. nov.: implications for the evolution of diazotrophy and nodulation in the Burkholderiaceae.</title>
        <authorList>
            <person name="Estrada-de los Santos P."/>
            <person name="Palmer M."/>
            <person name="Chavez-Ramirez B."/>
            <person name="Beukes C."/>
            <person name="Steenkamp E.T."/>
            <person name="Hirsch A.M."/>
            <person name="Manyaka P."/>
            <person name="Maluk M."/>
            <person name="Lafos M."/>
            <person name="Crook M."/>
            <person name="Gross E."/>
            <person name="Simon M.F."/>
            <person name="Bueno dos Reis Junior F."/>
            <person name="Poole P.S."/>
            <person name="Venter S.N."/>
            <person name="James E.K."/>
        </authorList>
    </citation>
    <scope>NUCLEOTIDE SEQUENCE [LARGE SCALE GENOMIC DNA]</scope>
    <source>
        <strain evidence="3 4">JPY 581</strain>
    </source>
</reference>
<feature type="domain" description="T6SS Tle3 phospholipase effector alpha/beta" evidence="2">
    <location>
        <begin position="47"/>
        <end position="393"/>
    </location>
</feature>
<comment type="caution">
    <text evidence="3">The sequence shown here is derived from an EMBL/GenBank/DDBJ whole genome shotgun (WGS) entry which is preliminary data.</text>
</comment>
<feature type="compositionally biased region" description="Polar residues" evidence="1">
    <location>
        <begin position="567"/>
        <end position="577"/>
    </location>
</feature>
<feature type="region of interest" description="Disordered" evidence="1">
    <location>
        <begin position="592"/>
        <end position="612"/>
    </location>
</feature>
<name>A0A2N7X5Q8_9BURK</name>
<dbReference type="EMBL" id="PNYC01000005">
    <property type="protein sequence ID" value="PMS36957.1"/>
    <property type="molecule type" value="Genomic_DNA"/>
</dbReference>
<dbReference type="Proteomes" id="UP000235777">
    <property type="component" value="Unassembled WGS sequence"/>
</dbReference>
<dbReference type="InterPro" id="IPR056221">
    <property type="entry name" value="Tle3_ab_dom"/>
</dbReference>
<accession>A0A2N7X5Q8</accession>
<proteinExistence type="predicted"/>
<dbReference type="AlphaFoldDB" id="A0A2N7X5Q8"/>
<gene>
    <name evidence="3" type="ORF">C0Z20_09485</name>
</gene>
<feature type="region of interest" description="Disordered" evidence="1">
    <location>
        <begin position="535"/>
        <end position="580"/>
    </location>
</feature>
<protein>
    <recommendedName>
        <fullName evidence="2">T6SS Tle3 phospholipase effector alpha/beta domain-containing protein</fullName>
    </recommendedName>
</protein>
<dbReference type="RefSeq" id="WP_102606797.1">
    <property type="nucleotide sequence ID" value="NZ_PNYC01000005.1"/>
</dbReference>